<dbReference type="AlphaFoldDB" id="A0ABD3XF87"/>
<evidence type="ECO:0000256" key="2">
    <source>
        <dbReference type="SAM" id="Phobius"/>
    </source>
</evidence>
<feature type="compositionally biased region" description="Basic and acidic residues" evidence="1">
    <location>
        <begin position="191"/>
        <end position="203"/>
    </location>
</feature>
<keyword evidence="2" id="KW-0812">Transmembrane</keyword>
<dbReference type="EMBL" id="JBJQND010000002">
    <property type="protein sequence ID" value="KAL3884780.1"/>
    <property type="molecule type" value="Genomic_DNA"/>
</dbReference>
<evidence type="ECO:0000313" key="3">
    <source>
        <dbReference type="EMBL" id="KAL3884780.1"/>
    </source>
</evidence>
<evidence type="ECO:0000256" key="1">
    <source>
        <dbReference type="SAM" id="MobiDB-lite"/>
    </source>
</evidence>
<evidence type="ECO:0000313" key="4">
    <source>
        <dbReference type="Proteomes" id="UP001634394"/>
    </source>
</evidence>
<keyword evidence="2" id="KW-1133">Transmembrane helix</keyword>
<feature type="transmembrane region" description="Helical" evidence="2">
    <location>
        <begin position="376"/>
        <end position="398"/>
    </location>
</feature>
<feature type="region of interest" description="Disordered" evidence="1">
    <location>
        <begin position="178"/>
        <end position="240"/>
    </location>
</feature>
<feature type="transmembrane region" description="Helical" evidence="2">
    <location>
        <begin position="108"/>
        <end position="128"/>
    </location>
</feature>
<protein>
    <submittedName>
        <fullName evidence="3">Uncharacterized protein</fullName>
    </submittedName>
</protein>
<feature type="region of interest" description="Disordered" evidence="1">
    <location>
        <begin position="312"/>
        <end position="334"/>
    </location>
</feature>
<feature type="compositionally biased region" description="Polar residues" evidence="1">
    <location>
        <begin position="318"/>
        <end position="328"/>
    </location>
</feature>
<organism evidence="3 4">
    <name type="scientific">Sinanodonta woodiana</name>
    <name type="common">Chinese pond mussel</name>
    <name type="synonym">Anodonta woodiana</name>
    <dbReference type="NCBI Taxonomy" id="1069815"/>
    <lineage>
        <taxon>Eukaryota</taxon>
        <taxon>Metazoa</taxon>
        <taxon>Spiralia</taxon>
        <taxon>Lophotrochozoa</taxon>
        <taxon>Mollusca</taxon>
        <taxon>Bivalvia</taxon>
        <taxon>Autobranchia</taxon>
        <taxon>Heteroconchia</taxon>
        <taxon>Palaeoheterodonta</taxon>
        <taxon>Unionida</taxon>
        <taxon>Unionoidea</taxon>
        <taxon>Unionidae</taxon>
        <taxon>Unioninae</taxon>
        <taxon>Sinanodonta</taxon>
    </lineage>
</organism>
<feature type="non-terminal residue" evidence="3">
    <location>
        <position position="1"/>
    </location>
</feature>
<reference evidence="3 4" key="1">
    <citation type="submission" date="2024-11" db="EMBL/GenBank/DDBJ databases">
        <title>Chromosome-level genome assembly of the freshwater bivalve Anodonta woodiana.</title>
        <authorList>
            <person name="Chen X."/>
        </authorList>
    </citation>
    <scope>NUCLEOTIDE SEQUENCE [LARGE SCALE GENOMIC DNA]</scope>
    <source>
        <strain evidence="3">MN2024</strain>
        <tissue evidence="3">Gills</tissue>
    </source>
</reference>
<sequence length="400" mass="45227">RIVTGQVSKPIILPFICNNTNTSSIKIGKSHAFDYVDYIIYDITHKNCTNTKVTPDFKDRNFSCVLNEANFDLTFRELLWPDKGGYLAWDDQGVLLDALFIGIPGTKWPLVSSVVIVLVAAFLAIVTVRKLRGREVPKTTINNLTDRNGNQNTVDITRNRHFEEATSAEASARILTKVNNEDDPADLTNNKSHEKVKSNDRHYHAQGLNSKSPRRTSNKHQTHSSVSSDEDFLSETTHGYNSTRKCAKLKTECPSDKPHLSSTKSIAGPSFEYDYVVQGSWKTSRARAPDPVATKQKKGIVINDDSISWHRKEEKTSSSRVDPSTSYARVSRKRTKKKTHCTDYSAEQGSRDLNIELTSPCSFEFKSGGICNLTSFNFFSIFFNFYLFIYFHFIYFLVGV</sequence>
<name>A0ABD3XF87_SINWO</name>
<accession>A0ABD3XF87</accession>
<dbReference type="Proteomes" id="UP001634394">
    <property type="component" value="Unassembled WGS sequence"/>
</dbReference>
<keyword evidence="4" id="KW-1185">Reference proteome</keyword>
<gene>
    <name evidence="3" type="ORF">ACJMK2_024881</name>
</gene>
<proteinExistence type="predicted"/>
<feature type="compositionally biased region" description="Basic residues" evidence="1">
    <location>
        <begin position="212"/>
        <end position="222"/>
    </location>
</feature>
<comment type="caution">
    <text evidence="3">The sequence shown here is derived from an EMBL/GenBank/DDBJ whole genome shotgun (WGS) entry which is preliminary data.</text>
</comment>
<keyword evidence="2" id="KW-0472">Membrane</keyword>